<dbReference type="SUPFAM" id="SSF56801">
    <property type="entry name" value="Acetyl-CoA synthetase-like"/>
    <property type="match status" value="1"/>
</dbReference>
<dbReference type="InterPro" id="IPR020845">
    <property type="entry name" value="AMP-binding_CS"/>
</dbReference>
<evidence type="ECO:0000259" key="1">
    <source>
        <dbReference type="Pfam" id="PF00501"/>
    </source>
</evidence>
<dbReference type="NCBIfam" id="TIGR01733">
    <property type="entry name" value="AA-adenyl-dom"/>
    <property type="match status" value="1"/>
</dbReference>
<reference evidence="3" key="1">
    <citation type="journal article" date="2021" name="PeerJ">
        <title>Extensive microbial diversity within the chicken gut microbiome revealed by metagenomics and culture.</title>
        <authorList>
            <person name="Gilroy R."/>
            <person name="Ravi A."/>
            <person name="Getino M."/>
            <person name="Pursley I."/>
            <person name="Horton D.L."/>
            <person name="Alikhan N.F."/>
            <person name="Baker D."/>
            <person name="Gharbi K."/>
            <person name="Hall N."/>
            <person name="Watson M."/>
            <person name="Adriaenssens E.M."/>
            <person name="Foster-Nyarko E."/>
            <person name="Jarju S."/>
            <person name="Secka A."/>
            <person name="Antonio M."/>
            <person name="Oren A."/>
            <person name="Chaudhuri R.R."/>
            <person name="La Ragione R."/>
            <person name="Hildebrand F."/>
            <person name="Pallen M.J."/>
        </authorList>
    </citation>
    <scope>NUCLEOTIDE SEQUENCE</scope>
    <source>
        <strain evidence="3">CHK124-7917</strain>
    </source>
</reference>
<comment type="caution">
    <text evidence="3">The sequence shown here is derived from an EMBL/GenBank/DDBJ whole genome shotgun (WGS) entry which is preliminary data.</text>
</comment>
<dbReference type="EMBL" id="DYWQ01000051">
    <property type="protein sequence ID" value="HJF44788.1"/>
    <property type="molecule type" value="Genomic_DNA"/>
</dbReference>
<sequence length="526" mass="55389">MGEAENGLLEAVRKNALAAPGAPAFRSADGAVTSYAELWGLAGALASALMRHTRGRGPVLVLGEKDARTVAAFLACLMSGHAFVPVDASLPAARVRDIAGQIERPVLLSTCALPDELRSALAGCELLDADGLLREPMGEAPDRRVWVAGDETQYVIFTSGSTGRPKGIEVSADNVAAFMRWLVGFPVIRDGGRAFLDQAHYSFDLSEYELVGALATGGCLCAVGGADEMDFSRLFAGLAASGLEVWVSTPSFADLCLADPSFRAGLLPRLRLFLFCGETLHHTTAAALAERFPDAVIANTYGPTESTVAVTYGEIGAAELADPEPLPVGSPRPGTELRIVDHETGARLPAGETGEIVICGDTVAKGYYANPEKTAACFFETTLADGTPARGYRTGDLGHLDGRGVLHCEGRLDSLVKVNGFRIELAEVEGTLEGMAGIEQAAVVPREARGRVTSLSAFVVVDRGELARGLGLAGGVPGDFELSRALKAALGRTLPSYMVPRRIRVIDEMPLTANEKIDRRALASRG</sequence>
<dbReference type="GO" id="GO:0005737">
    <property type="term" value="C:cytoplasm"/>
    <property type="evidence" value="ECO:0007669"/>
    <property type="project" value="TreeGrafter"/>
</dbReference>
<dbReference type="OrthoDB" id="2472181at2"/>
<dbReference type="Gene3D" id="3.40.50.12780">
    <property type="entry name" value="N-terminal domain of ligase-like"/>
    <property type="match status" value="1"/>
</dbReference>
<dbReference type="RefSeq" id="WP_075280779.1">
    <property type="nucleotide sequence ID" value="NZ_DYWQ01000051.1"/>
</dbReference>
<dbReference type="InterPro" id="IPR025110">
    <property type="entry name" value="AMP-bd_C"/>
</dbReference>
<feature type="domain" description="AMP-dependent synthetase/ligase" evidence="1">
    <location>
        <begin position="13"/>
        <end position="368"/>
    </location>
</feature>
<dbReference type="PANTHER" id="PTHR45527:SF1">
    <property type="entry name" value="FATTY ACID SYNTHASE"/>
    <property type="match status" value="1"/>
</dbReference>
<dbReference type="Gene3D" id="3.30.300.30">
    <property type="match status" value="1"/>
</dbReference>
<evidence type="ECO:0000313" key="3">
    <source>
        <dbReference type="EMBL" id="HJF44788.1"/>
    </source>
</evidence>
<gene>
    <name evidence="3" type="ORF">K8U72_03260</name>
</gene>
<dbReference type="InterPro" id="IPR042099">
    <property type="entry name" value="ANL_N_sf"/>
</dbReference>
<dbReference type="Pfam" id="PF00501">
    <property type="entry name" value="AMP-binding"/>
    <property type="match status" value="1"/>
</dbReference>
<protein>
    <submittedName>
        <fullName evidence="3">Amino acid adenylation domain-containing protein</fullName>
    </submittedName>
</protein>
<dbReference type="PANTHER" id="PTHR45527">
    <property type="entry name" value="NONRIBOSOMAL PEPTIDE SYNTHETASE"/>
    <property type="match status" value="1"/>
</dbReference>
<feature type="domain" description="AMP-binding enzyme C-terminal" evidence="2">
    <location>
        <begin position="427"/>
        <end position="516"/>
    </location>
</feature>
<dbReference type="InterPro" id="IPR010071">
    <property type="entry name" value="AA_adenyl_dom"/>
</dbReference>
<dbReference type="Proteomes" id="UP000697330">
    <property type="component" value="Unassembled WGS sequence"/>
</dbReference>
<dbReference type="GO" id="GO:0031177">
    <property type="term" value="F:phosphopantetheine binding"/>
    <property type="evidence" value="ECO:0007669"/>
    <property type="project" value="TreeGrafter"/>
</dbReference>
<dbReference type="GO" id="GO:0043041">
    <property type="term" value="P:amino acid activation for nonribosomal peptide biosynthetic process"/>
    <property type="evidence" value="ECO:0007669"/>
    <property type="project" value="TreeGrafter"/>
</dbReference>
<evidence type="ECO:0000259" key="2">
    <source>
        <dbReference type="Pfam" id="PF13193"/>
    </source>
</evidence>
<dbReference type="AlphaFoldDB" id="A0A921GGR8"/>
<name>A0A921GGR8_9ACTN</name>
<dbReference type="Pfam" id="PF13193">
    <property type="entry name" value="AMP-binding_C"/>
    <property type="match status" value="1"/>
</dbReference>
<organism evidence="3 4">
    <name type="scientific">Thermophilibacter provencensis</name>
    <dbReference type="NCBI Taxonomy" id="1852386"/>
    <lineage>
        <taxon>Bacteria</taxon>
        <taxon>Bacillati</taxon>
        <taxon>Actinomycetota</taxon>
        <taxon>Coriobacteriia</taxon>
        <taxon>Coriobacteriales</taxon>
        <taxon>Atopobiaceae</taxon>
        <taxon>Thermophilibacter</taxon>
    </lineage>
</organism>
<dbReference type="PROSITE" id="PS00455">
    <property type="entry name" value="AMP_BINDING"/>
    <property type="match status" value="1"/>
</dbReference>
<dbReference type="InterPro" id="IPR000873">
    <property type="entry name" value="AMP-dep_synth/lig_dom"/>
</dbReference>
<evidence type="ECO:0000313" key="4">
    <source>
        <dbReference type="Proteomes" id="UP000697330"/>
    </source>
</evidence>
<dbReference type="InterPro" id="IPR045851">
    <property type="entry name" value="AMP-bd_C_sf"/>
</dbReference>
<dbReference type="GO" id="GO:0044550">
    <property type="term" value="P:secondary metabolite biosynthetic process"/>
    <property type="evidence" value="ECO:0007669"/>
    <property type="project" value="TreeGrafter"/>
</dbReference>
<reference evidence="3" key="2">
    <citation type="submission" date="2021-09" db="EMBL/GenBank/DDBJ databases">
        <authorList>
            <person name="Gilroy R."/>
        </authorList>
    </citation>
    <scope>NUCLEOTIDE SEQUENCE</scope>
    <source>
        <strain evidence="3">CHK124-7917</strain>
    </source>
</reference>
<accession>A0A921GGR8</accession>
<proteinExistence type="predicted"/>